<sequence>MGYWKKHPVKELNALLGEYHEAGWEIIDPPKYYKVKCPCGGHMRSIHLTPSNPNYARDCIKWLYRQDCYTGKVVARR</sequence>
<dbReference type="EMBL" id="JAVDQF010000001">
    <property type="protein sequence ID" value="MDR6268933.1"/>
    <property type="molecule type" value="Genomic_DNA"/>
</dbReference>
<evidence type="ECO:0000313" key="1">
    <source>
        <dbReference type="EMBL" id="MDR6268933.1"/>
    </source>
</evidence>
<protein>
    <submittedName>
        <fullName evidence="1">Uncharacterized protein</fullName>
    </submittedName>
</protein>
<organism evidence="1 3">
    <name type="scientific">Arthrobacter russicus</name>
    <dbReference type="NCBI Taxonomy" id="172040"/>
    <lineage>
        <taxon>Bacteria</taxon>
        <taxon>Bacillati</taxon>
        <taxon>Actinomycetota</taxon>
        <taxon>Actinomycetes</taxon>
        <taxon>Micrococcales</taxon>
        <taxon>Micrococcaceae</taxon>
        <taxon>Arthrobacter</taxon>
    </lineage>
</organism>
<reference evidence="1 3" key="1">
    <citation type="submission" date="2023-07" db="EMBL/GenBank/DDBJ databases">
        <title>Sequencing the genomes of 1000 actinobacteria strains.</title>
        <authorList>
            <person name="Klenk H.-P."/>
        </authorList>
    </citation>
    <scope>NUCLEOTIDE SEQUENCE [LARGE SCALE GENOMIC DNA]</scope>
    <source>
        <strain evidence="1 3">DSM 14555</strain>
    </source>
</reference>
<comment type="caution">
    <text evidence="1">The sequence shown here is derived from an EMBL/GenBank/DDBJ whole genome shotgun (WGS) entry which is preliminary data.</text>
</comment>
<accession>A0ABU1J979</accession>
<keyword evidence="3" id="KW-1185">Reference proteome</keyword>
<evidence type="ECO:0000313" key="3">
    <source>
        <dbReference type="Proteomes" id="UP001185069"/>
    </source>
</evidence>
<dbReference type="Proteomes" id="UP001185069">
    <property type="component" value="Unassembled WGS sequence"/>
</dbReference>
<evidence type="ECO:0000313" key="2">
    <source>
        <dbReference type="EMBL" id="MDR6270582.1"/>
    </source>
</evidence>
<gene>
    <name evidence="1" type="ORF">JOE69_001171</name>
    <name evidence="2" type="ORF">JOE69_002820</name>
</gene>
<dbReference type="EMBL" id="JAVDQF010000001">
    <property type="protein sequence ID" value="MDR6270582.1"/>
    <property type="molecule type" value="Genomic_DNA"/>
</dbReference>
<name>A0ABU1J979_9MICC</name>
<proteinExistence type="predicted"/>